<comment type="similarity">
    <text evidence="1">Belongs to the E2F/DP family.</text>
</comment>
<dbReference type="Proteomes" id="UP000001542">
    <property type="component" value="Unassembled WGS sequence"/>
</dbReference>
<dbReference type="VEuPathDB" id="TrichDB:TVAGG3_0680750"/>
<evidence type="ECO:0000313" key="4">
    <source>
        <dbReference type="Proteomes" id="UP000001542"/>
    </source>
</evidence>
<keyword evidence="1" id="KW-0805">Transcription regulation</keyword>
<keyword evidence="1" id="KW-0804">Transcription</keyword>
<keyword evidence="1" id="KW-0539">Nucleus</keyword>
<dbReference type="InterPro" id="IPR036388">
    <property type="entry name" value="WH-like_DNA-bd_sf"/>
</dbReference>
<dbReference type="InParanoid" id="A2DPF9"/>
<dbReference type="GO" id="GO:0000978">
    <property type="term" value="F:RNA polymerase II cis-regulatory region sequence-specific DNA binding"/>
    <property type="evidence" value="ECO:0000318"/>
    <property type="project" value="GO_Central"/>
</dbReference>
<dbReference type="SMART" id="SM01372">
    <property type="entry name" value="E2F_TDP"/>
    <property type="match status" value="1"/>
</dbReference>
<gene>
    <name evidence="3" type="ORF">TVAG_170160</name>
</gene>
<proteinExistence type="inferred from homology"/>
<dbReference type="RefSeq" id="XP_001329838.1">
    <property type="nucleotide sequence ID" value="XM_001329803.1"/>
</dbReference>
<feature type="domain" description="E2F/DP family winged-helix DNA-binding" evidence="2">
    <location>
        <begin position="35"/>
        <end position="100"/>
    </location>
</feature>
<sequence>MDNTFNYESYYISMYVNSNPIKPISDQYTRKEVKRHRDNFHHSIVRFLEYCNSNGEIMLKITNICERFGFQRRRFYDLATILQAFGILQKENLDMVKWVGMGQIIPTLEKVIHERGIGTADSSNISTIFPSVQKLLMSSIAVDFTLLFITQRRQKLNIQETASFFARDNGRFKSTLCKLYQIVYILIELGIVERRNTPNEVYLADRYFNYFCNQPVKQPFPIPITVQKVASFPIPYLSRSNDPFDSIFCIESSYGIDIDPDFILSE</sequence>
<dbReference type="EMBL" id="DS113227">
    <property type="protein sequence ID" value="EAY17703.1"/>
    <property type="molecule type" value="Genomic_DNA"/>
</dbReference>
<reference evidence="3" key="2">
    <citation type="journal article" date="2007" name="Science">
        <title>Draft genome sequence of the sexually transmitted pathogen Trichomonas vaginalis.</title>
        <authorList>
            <person name="Carlton J.M."/>
            <person name="Hirt R.P."/>
            <person name="Silva J.C."/>
            <person name="Delcher A.L."/>
            <person name="Schatz M."/>
            <person name="Zhao Q."/>
            <person name="Wortman J.R."/>
            <person name="Bidwell S.L."/>
            <person name="Alsmark U.C.M."/>
            <person name="Besteiro S."/>
            <person name="Sicheritz-Ponten T."/>
            <person name="Noel C.J."/>
            <person name="Dacks J.B."/>
            <person name="Foster P.G."/>
            <person name="Simillion C."/>
            <person name="Van de Peer Y."/>
            <person name="Miranda-Saavedra D."/>
            <person name="Barton G.J."/>
            <person name="Westrop G.D."/>
            <person name="Mueller S."/>
            <person name="Dessi D."/>
            <person name="Fiori P.L."/>
            <person name="Ren Q."/>
            <person name="Paulsen I."/>
            <person name="Zhang H."/>
            <person name="Bastida-Corcuera F.D."/>
            <person name="Simoes-Barbosa A."/>
            <person name="Brown M.T."/>
            <person name="Hayes R.D."/>
            <person name="Mukherjee M."/>
            <person name="Okumura C.Y."/>
            <person name="Schneider R."/>
            <person name="Smith A.J."/>
            <person name="Vanacova S."/>
            <person name="Villalvazo M."/>
            <person name="Haas B.J."/>
            <person name="Pertea M."/>
            <person name="Feldblyum T.V."/>
            <person name="Utterback T.R."/>
            <person name="Shu C.L."/>
            <person name="Osoegawa K."/>
            <person name="de Jong P.J."/>
            <person name="Hrdy I."/>
            <person name="Horvathova L."/>
            <person name="Zubacova Z."/>
            <person name="Dolezal P."/>
            <person name="Malik S.B."/>
            <person name="Logsdon J.M. Jr."/>
            <person name="Henze K."/>
            <person name="Gupta A."/>
            <person name="Wang C.C."/>
            <person name="Dunne R.L."/>
            <person name="Upcroft J.A."/>
            <person name="Upcroft P."/>
            <person name="White O."/>
            <person name="Salzberg S.L."/>
            <person name="Tang P."/>
            <person name="Chiu C.-H."/>
            <person name="Lee Y.-S."/>
            <person name="Embley T.M."/>
            <person name="Coombs G.H."/>
            <person name="Mottram J.C."/>
            <person name="Tachezy J."/>
            <person name="Fraser-Liggett C.M."/>
            <person name="Johnson P.J."/>
        </authorList>
    </citation>
    <scope>NUCLEOTIDE SEQUENCE [LARGE SCALE GENOMIC DNA]</scope>
    <source>
        <strain evidence="3">G3</strain>
    </source>
</reference>
<keyword evidence="1" id="KW-0238">DNA-binding</keyword>
<dbReference type="Gene3D" id="1.10.10.10">
    <property type="entry name" value="Winged helix-like DNA-binding domain superfamily/Winged helix DNA-binding domain"/>
    <property type="match status" value="1"/>
</dbReference>
<dbReference type="SUPFAM" id="SSF46785">
    <property type="entry name" value="Winged helix' DNA-binding domain"/>
    <property type="match status" value="1"/>
</dbReference>
<keyword evidence="4" id="KW-1185">Reference proteome</keyword>
<reference evidence="3" key="1">
    <citation type="submission" date="2006-10" db="EMBL/GenBank/DDBJ databases">
        <authorList>
            <person name="Amadeo P."/>
            <person name="Zhao Q."/>
            <person name="Wortman J."/>
            <person name="Fraser-Liggett C."/>
            <person name="Carlton J."/>
        </authorList>
    </citation>
    <scope>NUCLEOTIDE SEQUENCE</scope>
    <source>
        <strain evidence="3">G3</strain>
    </source>
</reference>
<dbReference type="SMR" id="A2DPF9"/>
<dbReference type="Pfam" id="PF02319">
    <property type="entry name" value="WHD_E2F_TDP"/>
    <property type="match status" value="1"/>
</dbReference>
<evidence type="ECO:0000313" key="3">
    <source>
        <dbReference type="EMBL" id="EAY17703.1"/>
    </source>
</evidence>
<evidence type="ECO:0000256" key="1">
    <source>
        <dbReference type="RuleBase" id="RU003796"/>
    </source>
</evidence>
<dbReference type="InterPro" id="IPR036390">
    <property type="entry name" value="WH_DNA-bd_sf"/>
</dbReference>
<accession>A2DPF9</accession>
<protein>
    <recommendedName>
        <fullName evidence="2">E2F/DP family winged-helix DNA-binding domain-containing protein</fullName>
    </recommendedName>
</protein>
<dbReference type="OrthoDB" id="5318at2759"/>
<dbReference type="GO" id="GO:0006357">
    <property type="term" value="P:regulation of transcription by RNA polymerase II"/>
    <property type="evidence" value="ECO:0000318"/>
    <property type="project" value="GO_Central"/>
</dbReference>
<dbReference type="FunFam" id="1.10.10.10:FF:000517">
    <property type="entry name" value="Uncharacterized protein"/>
    <property type="match status" value="1"/>
</dbReference>
<dbReference type="KEGG" id="tva:4775721"/>
<dbReference type="GO" id="GO:0090575">
    <property type="term" value="C:RNA polymerase II transcription regulator complex"/>
    <property type="evidence" value="ECO:0000318"/>
    <property type="project" value="GO_Central"/>
</dbReference>
<dbReference type="InterPro" id="IPR003316">
    <property type="entry name" value="E2F_WHTH_DNA-bd_dom"/>
</dbReference>
<dbReference type="VEuPathDB" id="TrichDB:TVAG_170160"/>
<name>A2DPF9_TRIV3</name>
<organism evidence="3 4">
    <name type="scientific">Trichomonas vaginalis (strain ATCC PRA-98 / G3)</name>
    <dbReference type="NCBI Taxonomy" id="412133"/>
    <lineage>
        <taxon>Eukaryota</taxon>
        <taxon>Metamonada</taxon>
        <taxon>Parabasalia</taxon>
        <taxon>Trichomonadida</taxon>
        <taxon>Trichomonadidae</taxon>
        <taxon>Trichomonas</taxon>
    </lineage>
</organism>
<dbReference type="GO" id="GO:0000981">
    <property type="term" value="F:DNA-binding transcription factor activity, RNA polymerase II-specific"/>
    <property type="evidence" value="ECO:0000318"/>
    <property type="project" value="GO_Central"/>
</dbReference>
<dbReference type="AlphaFoldDB" id="A2DPF9"/>
<comment type="subcellular location">
    <subcellularLocation>
        <location evidence="1">Nucleus</location>
    </subcellularLocation>
</comment>
<evidence type="ECO:0000259" key="2">
    <source>
        <dbReference type="SMART" id="SM01372"/>
    </source>
</evidence>